<dbReference type="Pfam" id="PF02033">
    <property type="entry name" value="RBFA"/>
    <property type="match status" value="1"/>
</dbReference>
<accession>A0A1Q9E6U6</accession>
<dbReference type="AlphaFoldDB" id="A0A1Q9E6U6"/>
<sequence>MGNTGCCASSDGKPIYEALSAGPPGGRKKALLVGINYRNMGSELRGCINDTINMQEMLVKQYGFKLEDIRMINEDARSGDTLVFHYSGHGSQYSADEKAMPADCICPLDLIIDRKWPDSVILDTEIHEKLYDPLPPGCKAICVFDCCHSATVANLCETMVVKEGPITASKKEKLIKELTRQKDNVAAEVRFYREVNSGQLDIKKKSREEQDQQTAYGKREAAKDIRLRFIPQPGMDSGDSETAKPKLLGAGEDAHVDGTFQGAFTWALIKALKSDGFREAYSKLLIQIKTYLEGGGGEYLDKVKGVATMNLHGLSGPVPKLWQTTLLKRACGLLAFLVFATWHTAFTGTSLQPPGVRQQELAVPRHGFAWHARDPKGVKHIETRNQARVASYLRQTLEEIFNACEVSLERMGDEDMQYRLQVHDVIMSRGCRAAYVHVAASGDKLEQRQAFVWLARNKGKLKTALAKRWKRRKAIPQIYFLESKFDDWDQQFRRARKYPELNEPDPYSSFPSFVPEWMEKAPVFRKLRRDDSVERFQDTIGMGDETKPYPKWGYPQ</sequence>
<evidence type="ECO:0000259" key="4">
    <source>
        <dbReference type="Pfam" id="PF00656"/>
    </source>
</evidence>
<keyword evidence="2" id="KW-0175">Coiled coil</keyword>
<dbReference type="GO" id="GO:0006364">
    <property type="term" value="P:rRNA processing"/>
    <property type="evidence" value="ECO:0007669"/>
    <property type="project" value="InterPro"/>
</dbReference>
<feature type="domain" description="Peptidase C14 caspase" evidence="4">
    <location>
        <begin position="27"/>
        <end position="293"/>
    </location>
</feature>
<dbReference type="PANTHER" id="PTHR48104:SF30">
    <property type="entry name" value="METACASPASE-1"/>
    <property type="match status" value="1"/>
</dbReference>
<name>A0A1Q9E6U6_SYMMI</name>
<feature type="coiled-coil region" evidence="2">
    <location>
        <begin position="168"/>
        <end position="195"/>
    </location>
</feature>
<dbReference type="Pfam" id="PF00656">
    <property type="entry name" value="Peptidase_C14"/>
    <property type="match status" value="1"/>
</dbReference>
<comment type="caution">
    <text evidence="5">The sequence shown here is derived from an EMBL/GenBank/DDBJ whole genome shotgun (WGS) entry which is preliminary data.</text>
</comment>
<dbReference type="EMBL" id="LSRX01000244">
    <property type="protein sequence ID" value="OLQ03142.1"/>
    <property type="molecule type" value="Genomic_DNA"/>
</dbReference>
<reference evidence="5 6" key="1">
    <citation type="submission" date="2016-02" db="EMBL/GenBank/DDBJ databases">
        <title>Genome analysis of coral dinoflagellate symbionts highlights evolutionary adaptations to a symbiotic lifestyle.</title>
        <authorList>
            <person name="Aranda M."/>
            <person name="Li Y."/>
            <person name="Liew Y.J."/>
            <person name="Baumgarten S."/>
            <person name="Simakov O."/>
            <person name="Wilson M."/>
            <person name="Piel J."/>
            <person name="Ashoor H."/>
            <person name="Bougouffa S."/>
            <person name="Bajic V.B."/>
            <person name="Ryu T."/>
            <person name="Ravasi T."/>
            <person name="Bayer T."/>
            <person name="Micklem G."/>
            <person name="Kim H."/>
            <person name="Bhak J."/>
            <person name="Lajeunesse T.C."/>
            <person name="Voolstra C.R."/>
        </authorList>
    </citation>
    <scope>NUCLEOTIDE SEQUENCE [LARGE SCALE GENOMIC DNA]</scope>
    <source>
        <strain evidence="5 6">CCMP2467</strain>
    </source>
</reference>
<protein>
    <submittedName>
        <fullName evidence="5">Metacaspase-1</fullName>
    </submittedName>
</protein>
<dbReference type="InterPro" id="IPR015946">
    <property type="entry name" value="KH_dom-like_a/b"/>
</dbReference>
<gene>
    <name evidence="5" type="primary">MCA1</name>
    <name evidence="5" type="ORF">AK812_SmicGene13922</name>
</gene>
<evidence type="ECO:0000256" key="3">
    <source>
        <dbReference type="SAM" id="MobiDB-lite"/>
    </source>
</evidence>
<dbReference type="Gene3D" id="3.30.300.20">
    <property type="match status" value="1"/>
</dbReference>
<dbReference type="PANTHER" id="PTHR48104">
    <property type="entry name" value="METACASPASE-4"/>
    <property type="match status" value="1"/>
</dbReference>
<dbReference type="SUPFAM" id="SSF89919">
    <property type="entry name" value="Ribosome-binding factor A, RbfA"/>
    <property type="match status" value="1"/>
</dbReference>
<proteinExistence type="inferred from homology"/>
<dbReference type="GO" id="GO:0004197">
    <property type="term" value="F:cysteine-type endopeptidase activity"/>
    <property type="evidence" value="ECO:0007669"/>
    <property type="project" value="InterPro"/>
</dbReference>
<evidence type="ECO:0000256" key="2">
    <source>
        <dbReference type="SAM" id="Coils"/>
    </source>
</evidence>
<dbReference type="InterPro" id="IPR000238">
    <property type="entry name" value="RbfA"/>
</dbReference>
<organism evidence="5 6">
    <name type="scientific">Symbiodinium microadriaticum</name>
    <name type="common">Dinoflagellate</name>
    <name type="synonym">Zooxanthella microadriatica</name>
    <dbReference type="NCBI Taxonomy" id="2951"/>
    <lineage>
        <taxon>Eukaryota</taxon>
        <taxon>Sar</taxon>
        <taxon>Alveolata</taxon>
        <taxon>Dinophyceae</taxon>
        <taxon>Suessiales</taxon>
        <taxon>Symbiodiniaceae</taxon>
        <taxon>Symbiodinium</taxon>
    </lineage>
</organism>
<evidence type="ECO:0000256" key="1">
    <source>
        <dbReference type="ARBA" id="ARBA00009005"/>
    </source>
</evidence>
<dbReference type="GO" id="GO:0006508">
    <property type="term" value="P:proteolysis"/>
    <property type="evidence" value="ECO:0007669"/>
    <property type="project" value="InterPro"/>
</dbReference>
<dbReference type="OrthoDB" id="406353at2759"/>
<evidence type="ECO:0000313" key="5">
    <source>
        <dbReference type="EMBL" id="OLQ03142.1"/>
    </source>
</evidence>
<dbReference type="Proteomes" id="UP000186817">
    <property type="component" value="Unassembled WGS sequence"/>
</dbReference>
<dbReference type="Gene3D" id="3.40.50.12660">
    <property type="match status" value="2"/>
</dbReference>
<evidence type="ECO:0000313" key="6">
    <source>
        <dbReference type="Proteomes" id="UP000186817"/>
    </source>
</evidence>
<feature type="region of interest" description="Disordered" evidence="3">
    <location>
        <begin position="537"/>
        <end position="556"/>
    </location>
</feature>
<dbReference type="InterPro" id="IPR050452">
    <property type="entry name" value="Metacaspase"/>
</dbReference>
<keyword evidence="6" id="KW-1185">Reference proteome</keyword>
<dbReference type="GO" id="GO:0005737">
    <property type="term" value="C:cytoplasm"/>
    <property type="evidence" value="ECO:0007669"/>
    <property type="project" value="TreeGrafter"/>
</dbReference>
<comment type="similarity">
    <text evidence="1">Belongs to the peptidase C14B family.</text>
</comment>
<dbReference type="InterPro" id="IPR023799">
    <property type="entry name" value="RbfA_dom_sf"/>
</dbReference>
<dbReference type="InterPro" id="IPR011600">
    <property type="entry name" value="Pept_C14_caspase"/>
</dbReference>